<dbReference type="InParanoid" id="D1YZZ8"/>
<dbReference type="InterPro" id="IPR014729">
    <property type="entry name" value="Rossmann-like_a/b/a_fold"/>
</dbReference>
<reference evidence="4" key="3">
    <citation type="journal article" date="2011" name="PLoS ONE">
        <title>Genome sequence of a mesophilic hydrogenotrophic methanogen Methanocella paludicola, the first cultivated representative of the order Methanocellales.</title>
        <authorList>
            <person name="Sakai S."/>
            <person name="Takaki Y."/>
            <person name="Shimamura S."/>
            <person name="Sekine M."/>
            <person name="Tajima T."/>
            <person name="Kosugi H."/>
            <person name="Ichikawa N."/>
            <person name="Tasumi E."/>
            <person name="Hiraki A.T."/>
            <person name="Shimizu A."/>
            <person name="Kato Y."/>
            <person name="Nishiko R."/>
            <person name="Mori K."/>
            <person name="Fujita N."/>
            <person name="Imachi H."/>
            <person name="Takai K."/>
        </authorList>
    </citation>
    <scope>NUCLEOTIDE SEQUENCE [LARGE SCALE GENOMIC DNA]</scope>
    <source>
        <strain evidence="4">DSM 17711 / JCM 13418 / NBRC 101707 / SANAE</strain>
    </source>
</reference>
<dbReference type="RefSeq" id="WP_012900694.1">
    <property type="nucleotide sequence ID" value="NC_013665.1"/>
</dbReference>
<dbReference type="PRINTS" id="PR01438">
    <property type="entry name" value="UNVRSLSTRESS"/>
</dbReference>
<reference evidence="3 4" key="2">
    <citation type="journal article" date="2008" name="Int. J. Syst. Evol. Microbiol.">
        <title>Methanocella paludicola gen. nov., sp. nov., a methane-producing archaeon, the first isolate of the lineage 'Rice Cluster I', and proposal of the new archaeal order Methanocellales ord. nov.</title>
        <authorList>
            <person name="Sakai S."/>
            <person name="Imachi H."/>
            <person name="Hanada S."/>
            <person name="Ohashi A."/>
            <person name="Harada H."/>
            <person name="Kamagata Y."/>
        </authorList>
    </citation>
    <scope>NUCLEOTIDE SEQUENCE [LARGE SCALE GENOMIC DNA]</scope>
    <source>
        <strain evidence="4">DSM 17711 / JCM 13418 / NBRC 101707 / SANAE</strain>
    </source>
</reference>
<dbReference type="InterPro" id="IPR006016">
    <property type="entry name" value="UspA"/>
</dbReference>
<dbReference type="EMBL" id="AP011532">
    <property type="protein sequence ID" value="BAI62020.1"/>
    <property type="molecule type" value="Genomic_DNA"/>
</dbReference>
<reference evidence="3 4" key="1">
    <citation type="journal article" date="2007" name="Appl. Environ. Microbiol.">
        <title>Isolation of key methanogens for global methane emission from rice paddy fields: a novel isolate affiliated with the clone cluster rice cluster I.</title>
        <authorList>
            <person name="Sakai S."/>
            <person name="Imachi H."/>
            <person name="Sekiguchi Y."/>
            <person name="Ohashi A."/>
            <person name="Harada H."/>
            <person name="Kamagata Y."/>
        </authorList>
    </citation>
    <scope>NUCLEOTIDE SEQUENCE [LARGE SCALE GENOMIC DNA]</scope>
    <source>
        <strain evidence="4">DSM 17711 / JCM 13418 / NBRC 101707 / SANAE</strain>
    </source>
</reference>
<dbReference type="SUPFAM" id="SSF52402">
    <property type="entry name" value="Adenine nucleotide alpha hydrolases-like"/>
    <property type="match status" value="1"/>
</dbReference>
<dbReference type="eggNOG" id="arCOG02053">
    <property type="taxonomic scope" value="Archaea"/>
</dbReference>
<dbReference type="Gene3D" id="3.40.50.620">
    <property type="entry name" value="HUPs"/>
    <property type="match status" value="1"/>
</dbReference>
<organism evidence="3 4">
    <name type="scientific">Methanocella paludicola (strain DSM 17711 / JCM 13418 / NBRC 101707 / SANAE)</name>
    <dbReference type="NCBI Taxonomy" id="304371"/>
    <lineage>
        <taxon>Archaea</taxon>
        <taxon>Methanobacteriati</taxon>
        <taxon>Methanobacteriota</taxon>
        <taxon>Stenosarchaea group</taxon>
        <taxon>Methanomicrobia</taxon>
        <taxon>Methanocellales</taxon>
        <taxon>Methanocellaceae</taxon>
        <taxon>Methanocella</taxon>
    </lineage>
</organism>
<gene>
    <name evidence="3" type="ordered locus">MCP_1948</name>
</gene>
<dbReference type="CDD" id="cd00293">
    <property type="entry name" value="USP-like"/>
    <property type="match status" value="1"/>
</dbReference>
<dbReference type="KEGG" id="mpd:MCP_1948"/>
<evidence type="ECO:0000256" key="1">
    <source>
        <dbReference type="ARBA" id="ARBA00008791"/>
    </source>
</evidence>
<feature type="domain" description="UspA" evidence="2">
    <location>
        <begin position="1"/>
        <end position="142"/>
    </location>
</feature>
<evidence type="ECO:0000313" key="3">
    <source>
        <dbReference type="EMBL" id="BAI62020.1"/>
    </source>
</evidence>
<comment type="similarity">
    <text evidence="1">Belongs to the universal stress protein A family.</text>
</comment>
<dbReference type="PANTHER" id="PTHR46268">
    <property type="entry name" value="STRESS RESPONSE PROTEIN NHAX"/>
    <property type="match status" value="1"/>
</dbReference>
<dbReference type="STRING" id="304371.MCP_1948"/>
<evidence type="ECO:0000259" key="2">
    <source>
        <dbReference type="Pfam" id="PF00582"/>
    </source>
</evidence>
<dbReference type="InterPro" id="IPR006015">
    <property type="entry name" value="Universal_stress_UspA"/>
</dbReference>
<dbReference type="GeneID" id="8681819"/>
<dbReference type="OrthoDB" id="105697at2157"/>
<dbReference type="Pfam" id="PF00582">
    <property type="entry name" value="Usp"/>
    <property type="match status" value="1"/>
</dbReference>
<accession>D1YZZ8</accession>
<dbReference type="AlphaFoldDB" id="D1YZZ8"/>
<keyword evidence="4" id="KW-1185">Reference proteome</keyword>
<proteinExistence type="inferred from homology"/>
<name>D1YZZ8_METPS</name>
<protein>
    <submittedName>
        <fullName evidence="3">Universal stress protein</fullName>
    </submittedName>
</protein>
<evidence type="ECO:0000313" key="4">
    <source>
        <dbReference type="Proteomes" id="UP000001882"/>
    </source>
</evidence>
<dbReference type="PANTHER" id="PTHR46268:SF6">
    <property type="entry name" value="UNIVERSAL STRESS PROTEIN UP12"/>
    <property type="match status" value="1"/>
</dbReference>
<sequence length="148" mass="16348">MYKKILIPVDDQEQSYAAVRVAGMMAACDKAGITLFHVRKPPMEVVTDIVTKDKLFELPLQDQDRRMFEKCMGILSMFGIEPKVKLTVTENVAAEILKECGTGAYDVIVMGHRGRKALKQLMLGSVANGVLTESKCPVIMVHVPKPGE</sequence>
<dbReference type="Proteomes" id="UP000001882">
    <property type="component" value="Chromosome"/>
</dbReference>